<evidence type="ECO:0000313" key="1">
    <source>
        <dbReference type="EMBL" id="CAF1656741.1"/>
    </source>
</evidence>
<feature type="non-terminal residue" evidence="1">
    <location>
        <position position="1"/>
    </location>
</feature>
<reference evidence="1" key="1">
    <citation type="submission" date="2021-02" db="EMBL/GenBank/DDBJ databases">
        <authorList>
            <person name="Nowell W R."/>
        </authorList>
    </citation>
    <scope>NUCLEOTIDE SEQUENCE</scope>
</reference>
<proteinExistence type="predicted"/>
<dbReference type="Proteomes" id="UP000663834">
    <property type="component" value="Unassembled WGS sequence"/>
</dbReference>
<sequence>RLQRQRQQRQSMPIIATRYRSRRSSDIEWEHQYYLSRGFPEDFDDVDPHEHL</sequence>
<accession>A0A816ERZ3</accession>
<evidence type="ECO:0000313" key="2">
    <source>
        <dbReference type="Proteomes" id="UP000663834"/>
    </source>
</evidence>
<protein>
    <submittedName>
        <fullName evidence="1">Uncharacterized protein</fullName>
    </submittedName>
</protein>
<organism evidence="1 2">
    <name type="scientific">Rotaria magnacalcarata</name>
    <dbReference type="NCBI Taxonomy" id="392030"/>
    <lineage>
        <taxon>Eukaryota</taxon>
        <taxon>Metazoa</taxon>
        <taxon>Spiralia</taxon>
        <taxon>Gnathifera</taxon>
        <taxon>Rotifera</taxon>
        <taxon>Eurotatoria</taxon>
        <taxon>Bdelloidea</taxon>
        <taxon>Philodinida</taxon>
        <taxon>Philodinidae</taxon>
        <taxon>Rotaria</taxon>
    </lineage>
</organism>
<gene>
    <name evidence="1" type="ORF">KQP761_LOCUS31134</name>
</gene>
<dbReference type="EMBL" id="CAJNOW010017335">
    <property type="protein sequence ID" value="CAF1656741.1"/>
    <property type="molecule type" value="Genomic_DNA"/>
</dbReference>
<comment type="caution">
    <text evidence="1">The sequence shown here is derived from an EMBL/GenBank/DDBJ whole genome shotgun (WGS) entry which is preliminary data.</text>
</comment>
<name>A0A816ERZ3_9BILA</name>
<dbReference type="AlphaFoldDB" id="A0A816ERZ3"/>